<proteinExistence type="predicted"/>
<sequence>MHAIDMISDKRKSHNKWFNITQLTITALKGMFTLRTSRGDIVLVKGMMIGGTLCAASYLIDDIRSLLLRFSQISKLTPLQCLGESVDLILGRVGLDLSMMLFFVLSFQQMIMFISLRKHARWFSVPKLYAGLVLTLKATCLYHHIAN</sequence>
<comment type="caution">
    <text evidence="2">The sequence shown here is derived from an EMBL/GenBank/DDBJ whole genome shotgun (WGS) entry which is preliminary data.</text>
</comment>
<accession>A0A0V1MJ43</accession>
<keyword evidence="1" id="KW-1133">Transmembrane helix</keyword>
<evidence type="ECO:0000313" key="3">
    <source>
        <dbReference type="Proteomes" id="UP000054843"/>
    </source>
</evidence>
<name>A0A0V1MJ43_9BILA</name>
<organism evidence="2 3">
    <name type="scientific">Trichinella papuae</name>
    <dbReference type="NCBI Taxonomy" id="268474"/>
    <lineage>
        <taxon>Eukaryota</taxon>
        <taxon>Metazoa</taxon>
        <taxon>Ecdysozoa</taxon>
        <taxon>Nematoda</taxon>
        <taxon>Enoplea</taxon>
        <taxon>Dorylaimia</taxon>
        <taxon>Trichinellida</taxon>
        <taxon>Trichinellidae</taxon>
        <taxon>Trichinella</taxon>
    </lineage>
</organism>
<feature type="transmembrane region" description="Helical" evidence="1">
    <location>
        <begin position="41"/>
        <end position="60"/>
    </location>
</feature>
<dbReference type="EMBL" id="JYDO01000092">
    <property type="protein sequence ID" value="KRZ71651.1"/>
    <property type="molecule type" value="Genomic_DNA"/>
</dbReference>
<protein>
    <submittedName>
        <fullName evidence="2">Uncharacterized protein</fullName>
    </submittedName>
</protein>
<keyword evidence="1" id="KW-0472">Membrane</keyword>
<dbReference type="AlphaFoldDB" id="A0A0V1MJ43"/>
<evidence type="ECO:0000313" key="2">
    <source>
        <dbReference type="EMBL" id="KRZ71651.1"/>
    </source>
</evidence>
<gene>
    <name evidence="2" type="ORF">T10_5001</name>
</gene>
<reference evidence="2 3" key="1">
    <citation type="submission" date="2015-01" db="EMBL/GenBank/DDBJ databases">
        <title>Evolution of Trichinella species and genotypes.</title>
        <authorList>
            <person name="Korhonen P.K."/>
            <person name="Edoardo P."/>
            <person name="Giuseppe L.R."/>
            <person name="Gasser R.B."/>
        </authorList>
    </citation>
    <scope>NUCLEOTIDE SEQUENCE [LARGE SCALE GENOMIC DNA]</scope>
    <source>
        <strain evidence="2">ISS1980</strain>
    </source>
</reference>
<evidence type="ECO:0000256" key="1">
    <source>
        <dbReference type="SAM" id="Phobius"/>
    </source>
</evidence>
<dbReference type="Proteomes" id="UP000054843">
    <property type="component" value="Unassembled WGS sequence"/>
</dbReference>
<keyword evidence="1" id="KW-0812">Transmembrane</keyword>
<feature type="transmembrane region" description="Helical" evidence="1">
    <location>
        <begin position="128"/>
        <end position="145"/>
    </location>
</feature>
<keyword evidence="3" id="KW-1185">Reference proteome</keyword>